<feature type="region of interest" description="Disordered" evidence="1">
    <location>
        <begin position="299"/>
        <end position="323"/>
    </location>
</feature>
<gene>
    <name evidence="2" type="ORF">FA15DRAFT_661803</name>
</gene>
<organism evidence="2 3">
    <name type="scientific">Coprinopsis marcescibilis</name>
    <name type="common">Agaric fungus</name>
    <name type="synonym">Psathyrella marcescibilis</name>
    <dbReference type="NCBI Taxonomy" id="230819"/>
    <lineage>
        <taxon>Eukaryota</taxon>
        <taxon>Fungi</taxon>
        <taxon>Dikarya</taxon>
        <taxon>Basidiomycota</taxon>
        <taxon>Agaricomycotina</taxon>
        <taxon>Agaricomycetes</taxon>
        <taxon>Agaricomycetidae</taxon>
        <taxon>Agaricales</taxon>
        <taxon>Agaricineae</taxon>
        <taxon>Psathyrellaceae</taxon>
        <taxon>Coprinopsis</taxon>
    </lineage>
</organism>
<dbReference type="EMBL" id="ML210601">
    <property type="protein sequence ID" value="TFK16937.1"/>
    <property type="molecule type" value="Genomic_DNA"/>
</dbReference>
<protein>
    <submittedName>
        <fullName evidence="2">Uncharacterized protein</fullName>
    </submittedName>
</protein>
<evidence type="ECO:0000256" key="1">
    <source>
        <dbReference type="SAM" id="MobiDB-lite"/>
    </source>
</evidence>
<reference evidence="2 3" key="1">
    <citation type="journal article" date="2019" name="Nat. Ecol. Evol.">
        <title>Megaphylogeny resolves global patterns of mushroom evolution.</title>
        <authorList>
            <person name="Varga T."/>
            <person name="Krizsan K."/>
            <person name="Foldi C."/>
            <person name="Dima B."/>
            <person name="Sanchez-Garcia M."/>
            <person name="Sanchez-Ramirez S."/>
            <person name="Szollosi G.J."/>
            <person name="Szarkandi J.G."/>
            <person name="Papp V."/>
            <person name="Albert L."/>
            <person name="Andreopoulos W."/>
            <person name="Angelini C."/>
            <person name="Antonin V."/>
            <person name="Barry K.W."/>
            <person name="Bougher N.L."/>
            <person name="Buchanan P."/>
            <person name="Buyck B."/>
            <person name="Bense V."/>
            <person name="Catcheside P."/>
            <person name="Chovatia M."/>
            <person name="Cooper J."/>
            <person name="Damon W."/>
            <person name="Desjardin D."/>
            <person name="Finy P."/>
            <person name="Geml J."/>
            <person name="Haridas S."/>
            <person name="Hughes K."/>
            <person name="Justo A."/>
            <person name="Karasinski D."/>
            <person name="Kautmanova I."/>
            <person name="Kiss B."/>
            <person name="Kocsube S."/>
            <person name="Kotiranta H."/>
            <person name="LaButti K.M."/>
            <person name="Lechner B.E."/>
            <person name="Liimatainen K."/>
            <person name="Lipzen A."/>
            <person name="Lukacs Z."/>
            <person name="Mihaltcheva S."/>
            <person name="Morgado L.N."/>
            <person name="Niskanen T."/>
            <person name="Noordeloos M.E."/>
            <person name="Ohm R.A."/>
            <person name="Ortiz-Santana B."/>
            <person name="Ovrebo C."/>
            <person name="Racz N."/>
            <person name="Riley R."/>
            <person name="Savchenko A."/>
            <person name="Shiryaev A."/>
            <person name="Soop K."/>
            <person name="Spirin V."/>
            <person name="Szebenyi C."/>
            <person name="Tomsovsky M."/>
            <person name="Tulloss R.E."/>
            <person name="Uehling J."/>
            <person name="Grigoriev I.V."/>
            <person name="Vagvolgyi C."/>
            <person name="Papp T."/>
            <person name="Martin F.M."/>
            <person name="Miettinen O."/>
            <person name="Hibbett D.S."/>
            <person name="Nagy L.G."/>
        </authorList>
    </citation>
    <scope>NUCLEOTIDE SEQUENCE [LARGE SCALE GENOMIC DNA]</scope>
    <source>
        <strain evidence="2 3">CBS 121175</strain>
    </source>
</reference>
<proteinExistence type="predicted"/>
<dbReference type="AlphaFoldDB" id="A0A5C3KB25"/>
<keyword evidence="3" id="KW-1185">Reference proteome</keyword>
<name>A0A5C3KB25_COPMA</name>
<feature type="compositionally biased region" description="Acidic residues" evidence="1">
    <location>
        <begin position="306"/>
        <end position="319"/>
    </location>
</feature>
<accession>A0A5C3KB25</accession>
<evidence type="ECO:0000313" key="3">
    <source>
        <dbReference type="Proteomes" id="UP000307440"/>
    </source>
</evidence>
<evidence type="ECO:0000313" key="2">
    <source>
        <dbReference type="EMBL" id="TFK16937.1"/>
    </source>
</evidence>
<dbReference type="Proteomes" id="UP000307440">
    <property type="component" value="Unassembled WGS sequence"/>
</dbReference>
<sequence>MYQVLLLATLLAQNVHIERFRSELAFVKPLCLLQQRFDAYLYQIVISDPTCNLDQAVLAWYIGRRRGFHAIAITSAGNHQHCVPDLAVQCFARRRQVGLPLSMMSAPLSLSLRNDWLWSFQSLGFDIHTYLARMLVQDYTDEALARLEAANVEIERNDKKNLRLTIFGDHALALFHEIHRNFRLRFCHCDRSYQHRSPFRPAFSHLTFANVTRLGISVNDDAESNTNLGPALGCLGLIELQIVFSSYLIAELMAQWPVLQNLQELKMGFDPESDDIPCWYWEECSCDCKKQCVTDHGPEEQVRQDEEVEEANDDGSSSEDGDKISKCGCPRYMLKYQHDVSEFAEYPWETDLFWKAFQRFPKLRSFRLETEYSLKVDERITTRSSSAELLNLVHDASATVTHVAFKSNIEAHEMGFGGEIVYERKEEGARWGITSTCHCFPRGLVTQVPVSRFWRAA</sequence>